<dbReference type="SMART" id="SM00116">
    <property type="entry name" value="CBS"/>
    <property type="match status" value="2"/>
</dbReference>
<evidence type="ECO:0000313" key="14">
    <source>
        <dbReference type="EMBL" id="MBE1458245.1"/>
    </source>
</evidence>
<dbReference type="PROSITE" id="PS51846">
    <property type="entry name" value="CNNM"/>
    <property type="match status" value="1"/>
</dbReference>
<feature type="transmembrane region" description="Helical" evidence="11">
    <location>
        <begin position="139"/>
        <end position="161"/>
    </location>
</feature>
<evidence type="ECO:0000259" key="12">
    <source>
        <dbReference type="PROSITE" id="PS51371"/>
    </source>
</evidence>
<evidence type="ECO:0000256" key="8">
    <source>
        <dbReference type="ARBA" id="ARBA00023136"/>
    </source>
</evidence>
<evidence type="ECO:0000256" key="6">
    <source>
        <dbReference type="ARBA" id="ARBA00022989"/>
    </source>
</evidence>
<dbReference type="InterPro" id="IPR046342">
    <property type="entry name" value="CBS_dom_sf"/>
</dbReference>
<keyword evidence="4 10" id="KW-0812">Transmembrane</keyword>
<dbReference type="InterPro" id="IPR044751">
    <property type="entry name" value="Ion_transp-like_CBS"/>
</dbReference>
<evidence type="ECO:0000313" key="15">
    <source>
        <dbReference type="Proteomes" id="UP000598217"/>
    </source>
</evidence>
<feature type="domain" description="CBS" evidence="12">
    <location>
        <begin position="289"/>
        <end position="346"/>
    </location>
</feature>
<dbReference type="InterPro" id="IPR051676">
    <property type="entry name" value="UPF0053_domain"/>
</dbReference>
<feature type="transmembrane region" description="Helical" evidence="11">
    <location>
        <begin position="102"/>
        <end position="127"/>
    </location>
</feature>
<evidence type="ECO:0000256" key="1">
    <source>
        <dbReference type="ARBA" id="ARBA00004651"/>
    </source>
</evidence>
<dbReference type="Pfam" id="PF00571">
    <property type="entry name" value="CBS"/>
    <property type="match status" value="2"/>
</dbReference>
<evidence type="ECO:0000256" key="5">
    <source>
        <dbReference type="ARBA" id="ARBA00022737"/>
    </source>
</evidence>
<dbReference type="InterPro" id="IPR005170">
    <property type="entry name" value="Transptr-assoc_dom"/>
</dbReference>
<feature type="domain" description="CBS" evidence="12">
    <location>
        <begin position="225"/>
        <end position="284"/>
    </location>
</feature>
<dbReference type="PROSITE" id="PS51371">
    <property type="entry name" value="CBS"/>
    <property type="match status" value="2"/>
</dbReference>
<proteinExistence type="inferred from homology"/>
<comment type="similarity">
    <text evidence="2">Belongs to the UPF0053 family.</text>
</comment>
<sequence length="459" mass="49089">MTTVLSIALGFLVVLVLIAANGYFVAQEFGYMAVDRSRLKARAAAGDAGAKRALAVTKRTSFMLSGAQLGITVTGLLVGYVAEPMIGTGIGVLLGGVGVPLGTGVAAGTLFALIFSTVVQMIFGELFPKNLAIARPEPVARWLALSTGIYLKVFGPVIWLFDQAAIVLLKAVRIEPVEDVQHAATPRDLESIIAESRQSGDLPPELSVLLDRTLDFHDQTAGHAMIPRPDITTVEEGDPVSRVVELMASDHSRFPVLGEGVDDIVGVICLRDVLALGDRDLSAVRVSEVARQSVMVPASLPLPGVLDQLREAGEEFACVVDEYGGLAGVITTEDLAEELVGEIADEHTPEEESPAHLEGEDGYLVPGALHIDEVERLIGHDLPEGDYETVGGLVIRELHRLPEVGDRVEMELPRPPSAHEGDPDMALTMTVSAVQRRVPHTVELRLRELAGEEAQEVRA</sequence>
<organism evidence="14 15">
    <name type="scientific">Nocardiopsis terrae</name>
    <dbReference type="NCBI Taxonomy" id="372655"/>
    <lineage>
        <taxon>Bacteria</taxon>
        <taxon>Bacillati</taxon>
        <taxon>Actinomycetota</taxon>
        <taxon>Actinomycetes</taxon>
        <taxon>Streptosporangiales</taxon>
        <taxon>Nocardiopsidaceae</taxon>
        <taxon>Nocardiopsis</taxon>
    </lineage>
</organism>
<dbReference type="Pfam" id="PF03471">
    <property type="entry name" value="CorC_HlyC"/>
    <property type="match status" value="1"/>
</dbReference>
<evidence type="ECO:0000256" key="2">
    <source>
        <dbReference type="ARBA" id="ARBA00006337"/>
    </source>
</evidence>
<dbReference type="EMBL" id="JADBDY010000001">
    <property type="protein sequence ID" value="MBE1458245.1"/>
    <property type="molecule type" value="Genomic_DNA"/>
</dbReference>
<reference evidence="14 15" key="1">
    <citation type="submission" date="2020-10" db="EMBL/GenBank/DDBJ databases">
        <title>Sequencing the genomes of 1000 actinobacteria strains.</title>
        <authorList>
            <person name="Klenk H.-P."/>
        </authorList>
    </citation>
    <scope>NUCLEOTIDE SEQUENCE [LARGE SCALE GENOMIC DNA]</scope>
    <source>
        <strain evidence="14 15">DSM 45157</strain>
    </source>
</reference>
<dbReference type="Gene3D" id="3.30.465.10">
    <property type="match status" value="1"/>
</dbReference>
<evidence type="ECO:0000256" key="9">
    <source>
        <dbReference type="PROSITE-ProRule" id="PRU00703"/>
    </source>
</evidence>
<feature type="transmembrane region" description="Helical" evidence="11">
    <location>
        <begin position="6"/>
        <end position="26"/>
    </location>
</feature>
<evidence type="ECO:0000256" key="7">
    <source>
        <dbReference type="ARBA" id="ARBA00023122"/>
    </source>
</evidence>
<comment type="subcellular location">
    <subcellularLocation>
        <location evidence="1">Cell membrane</location>
        <topology evidence="1">Multi-pass membrane protein</topology>
    </subcellularLocation>
</comment>
<dbReference type="InterPro" id="IPR036318">
    <property type="entry name" value="FAD-bd_PCMH-like_sf"/>
</dbReference>
<dbReference type="InterPro" id="IPR016169">
    <property type="entry name" value="FAD-bd_PCMH_sub2"/>
</dbReference>
<evidence type="ECO:0000256" key="10">
    <source>
        <dbReference type="PROSITE-ProRule" id="PRU01193"/>
    </source>
</evidence>
<gene>
    <name evidence="14" type="ORF">H4W79_002459</name>
</gene>
<protein>
    <submittedName>
        <fullName evidence="14">CBS domain containing-hemolysin-like protein</fullName>
    </submittedName>
</protein>
<dbReference type="RefSeq" id="WP_191270048.1">
    <property type="nucleotide sequence ID" value="NZ_BMXJ01000003.1"/>
</dbReference>
<name>A0ABR9HGU2_9ACTN</name>
<dbReference type="Proteomes" id="UP000598217">
    <property type="component" value="Unassembled WGS sequence"/>
</dbReference>
<dbReference type="Pfam" id="PF01595">
    <property type="entry name" value="CNNM"/>
    <property type="match status" value="1"/>
</dbReference>
<feature type="domain" description="CNNM transmembrane" evidence="13">
    <location>
        <begin position="3"/>
        <end position="206"/>
    </location>
</feature>
<evidence type="ECO:0000259" key="13">
    <source>
        <dbReference type="PROSITE" id="PS51846"/>
    </source>
</evidence>
<dbReference type="Gene3D" id="3.10.580.10">
    <property type="entry name" value="CBS-domain"/>
    <property type="match status" value="1"/>
</dbReference>
<dbReference type="PANTHER" id="PTHR43099:SF6">
    <property type="entry name" value="UPF0053 PROTEIN RV1842C"/>
    <property type="match status" value="1"/>
</dbReference>
<keyword evidence="7 9" id="KW-0129">CBS domain</keyword>
<keyword evidence="15" id="KW-1185">Reference proteome</keyword>
<dbReference type="PANTHER" id="PTHR43099">
    <property type="entry name" value="UPF0053 PROTEIN YRKA"/>
    <property type="match status" value="1"/>
</dbReference>
<keyword evidence="3" id="KW-1003">Cell membrane</keyword>
<accession>A0ABR9HGU2</accession>
<evidence type="ECO:0000256" key="4">
    <source>
        <dbReference type="ARBA" id="ARBA00022692"/>
    </source>
</evidence>
<evidence type="ECO:0000256" key="3">
    <source>
        <dbReference type="ARBA" id="ARBA00022475"/>
    </source>
</evidence>
<keyword evidence="8 10" id="KW-0472">Membrane</keyword>
<dbReference type="InterPro" id="IPR000644">
    <property type="entry name" value="CBS_dom"/>
</dbReference>
<dbReference type="SUPFAM" id="SSF54631">
    <property type="entry name" value="CBS-domain pair"/>
    <property type="match status" value="1"/>
</dbReference>
<dbReference type="SUPFAM" id="SSF56176">
    <property type="entry name" value="FAD-binding/transporter-associated domain-like"/>
    <property type="match status" value="1"/>
</dbReference>
<dbReference type="CDD" id="cd04590">
    <property type="entry name" value="CBS_pair_CorC_HlyC_assoc"/>
    <property type="match status" value="1"/>
</dbReference>
<keyword evidence="6 10" id="KW-1133">Transmembrane helix</keyword>
<dbReference type="SMART" id="SM01091">
    <property type="entry name" value="CorC_HlyC"/>
    <property type="match status" value="1"/>
</dbReference>
<comment type="caution">
    <text evidence="14">The sequence shown here is derived from an EMBL/GenBank/DDBJ whole genome shotgun (WGS) entry which is preliminary data.</text>
</comment>
<evidence type="ECO:0000256" key="11">
    <source>
        <dbReference type="SAM" id="Phobius"/>
    </source>
</evidence>
<feature type="transmembrane region" description="Helical" evidence="11">
    <location>
        <begin position="61"/>
        <end position="82"/>
    </location>
</feature>
<keyword evidence="5" id="KW-0677">Repeat</keyword>
<dbReference type="InterPro" id="IPR002550">
    <property type="entry name" value="CNNM"/>
</dbReference>